<dbReference type="EMBL" id="CM004387">
    <property type="protein sequence ID" value="OAY61359.1"/>
    <property type="molecule type" value="Genomic_DNA"/>
</dbReference>
<evidence type="ECO:0000313" key="2">
    <source>
        <dbReference type="EMBL" id="OAY61359.1"/>
    </source>
</evidence>
<accession>A0A2C9WM03</accession>
<reference evidence="2" key="1">
    <citation type="submission" date="2016-02" db="EMBL/GenBank/DDBJ databases">
        <title>WGS assembly of Manihot esculenta.</title>
        <authorList>
            <person name="Bredeson J.V."/>
            <person name="Prochnik S.E."/>
            <person name="Lyons J.B."/>
            <person name="Schmutz J."/>
            <person name="Grimwood J."/>
            <person name="Vrebalov J."/>
            <person name="Bart R.S."/>
            <person name="Amuge T."/>
            <person name="Ferguson M.E."/>
            <person name="Green R."/>
            <person name="Putnam N."/>
            <person name="Stites J."/>
            <person name="Rounsley S."/>
            <person name="Rokhsar D.S."/>
        </authorList>
    </citation>
    <scope>NUCLEOTIDE SEQUENCE [LARGE SCALE GENOMIC DNA]</scope>
    <source>
        <tissue evidence="2">Leaf</tissue>
    </source>
</reference>
<name>A0A2C9WM03_MANES</name>
<organism evidence="2">
    <name type="scientific">Manihot esculenta</name>
    <name type="common">Cassava</name>
    <name type="synonym">Jatropha manihot</name>
    <dbReference type="NCBI Taxonomy" id="3983"/>
    <lineage>
        <taxon>Eukaryota</taxon>
        <taxon>Viridiplantae</taxon>
        <taxon>Streptophyta</taxon>
        <taxon>Embryophyta</taxon>
        <taxon>Tracheophyta</taxon>
        <taxon>Spermatophyta</taxon>
        <taxon>Magnoliopsida</taxon>
        <taxon>eudicotyledons</taxon>
        <taxon>Gunneridae</taxon>
        <taxon>Pentapetalae</taxon>
        <taxon>rosids</taxon>
        <taxon>fabids</taxon>
        <taxon>Malpighiales</taxon>
        <taxon>Euphorbiaceae</taxon>
        <taxon>Crotonoideae</taxon>
        <taxon>Manihoteae</taxon>
        <taxon>Manihot</taxon>
    </lineage>
</organism>
<proteinExistence type="predicted"/>
<feature type="region of interest" description="Disordered" evidence="1">
    <location>
        <begin position="49"/>
        <end position="69"/>
    </location>
</feature>
<protein>
    <submittedName>
        <fullName evidence="2">Uncharacterized protein</fullName>
    </submittedName>
</protein>
<feature type="compositionally biased region" description="Polar residues" evidence="1">
    <location>
        <begin position="56"/>
        <end position="66"/>
    </location>
</feature>
<evidence type="ECO:0000256" key="1">
    <source>
        <dbReference type="SAM" id="MobiDB-lite"/>
    </source>
</evidence>
<dbReference type="AlphaFoldDB" id="A0A2C9WM03"/>
<gene>
    <name evidence="2" type="ORF">MANES_01G183400</name>
</gene>
<sequence>MIYNSHSTNFRHFGPFIISTQPTTSLTYPQFVIQSLTSYKRPLLIHHHHHPHPHHYSSQNSLQSTISPPPNKIPAFFYFNSS</sequence>